<evidence type="ECO:0000313" key="3">
    <source>
        <dbReference type="EMBL" id="QJE00033.1"/>
    </source>
</evidence>
<dbReference type="AlphaFoldDB" id="A0A7Z2VVT3"/>
<dbReference type="PANTHER" id="PTHR36930:SF1">
    <property type="entry name" value="MOSC DOMAIN-CONTAINING PROTEIN"/>
    <property type="match status" value="1"/>
</dbReference>
<dbReference type="GO" id="GO:0030151">
    <property type="term" value="F:molybdenum ion binding"/>
    <property type="evidence" value="ECO:0007669"/>
    <property type="project" value="InterPro"/>
</dbReference>
<reference evidence="3 4" key="1">
    <citation type="submission" date="2020-04" db="EMBL/GenBank/DDBJ databases">
        <title>Genome sequencing of novel species.</title>
        <authorList>
            <person name="Heo J."/>
            <person name="Kim S.-J."/>
            <person name="Kim J.-S."/>
            <person name="Hong S.-B."/>
            <person name="Kwon S.-W."/>
        </authorList>
    </citation>
    <scope>NUCLEOTIDE SEQUENCE [LARGE SCALE GENOMIC DNA]</scope>
    <source>
        <strain evidence="3 4">GN2-R2</strain>
    </source>
</reference>
<gene>
    <name evidence="3" type="ORF">HH212_08330</name>
</gene>
<dbReference type="InterPro" id="IPR011037">
    <property type="entry name" value="Pyrv_Knase-like_insert_dom_sf"/>
</dbReference>
<feature type="region of interest" description="Disordered" evidence="1">
    <location>
        <begin position="208"/>
        <end position="237"/>
    </location>
</feature>
<evidence type="ECO:0000259" key="2">
    <source>
        <dbReference type="PROSITE" id="PS51340"/>
    </source>
</evidence>
<dbReference type="Gene3D" id="2.40.33.20">
    <property type="entry name" value="PK beta-barrel domain-like"/>
    <property type="match status" value="1"/>
</dbReference>
<keyword evidence="4" id="KW-1185">Reference proteome</keyword>
<evidence type="ECO:0000256" key="1">
    <source>
        <dbReference type="SAM" id="MobiDB-lite"/>
    </source>
</evidence>
<dbReference type="EMBL" id="CP051685">
    <property type="protein sequence ID" value="QJE00033.1"/>
    <property type="molecule type" value="Genomic_DNA"/>
</dbReference>
<proteinExistence type="predicted"/>
<sequence>MDIGHIEAIALRSLAGAAPHPVAYAEAVPAHGLRGDLHADPLSPRQVLIADAGAYRDLALAPHALRENLLVNIDTARLHSGTILQFGTDVRLRLMFQCEACGRLDAIRPGLARAVGGRRGMLARVLAGGVLRPGDRVRDLGRLLPAWSDDWRLRVRQVLDAMPPGAVIEYKHLAHLAGVATTYCRAFPRMLKGLGPGYAAKAVSAQAAPDRPRWRGAGLFDDAAPASGPAPARLPAP</sequence>
<protein>
    <submittedName>
        <fullName evidence="3">MOSC domain-containing protein</fullName>
    </submittedName>
</protein>
<name>A0A7Z2VVT3_9BURK</name>
<dbReference type="InterPro" id="IPR005302">
    <property type="entry name" value="MoCF_Sase_C"/>
</dbReference>
<dbReference type="GO" id="GO:0030170">
    <property type="term" value="F:pyridoxal phosphate binding"/>
    <property type="evidence" value="ECO:0007669"/>
    <property type="project" value="InterPro"/>
</dbReference>
<dbReference type="PANTHER" id="PTHR36930">
    <property type="entry name" value="METAL-SULFUR CLUSTER BIOSYNTHESIS PROTEINS YUAD-RELATED"/>
    <property type="match status" value="1"/>
</dbReference>
<organism evidence="3 4">
    <name type="scientific">Massilia forsythiae</name>
    <dbReference type="NCBI Taxonomy" id="2728020"/>
    <lineage>
        <taxon>Bacteria</taxon>
        <taxon>Pseudomonadati</taxon>
        <taxon>Pseudomonadota</taxon>
        <taxon>Betaproteobacteria</taxon>
        <taxon>Burkholderiales</taxon>
        <taxon>Oxalobacteraceae</taxon>
        <taxon>Telluria group</taxon>
        <taxon>Massilia</taxon>
    </lineage>
</organism>
<feature type="domain" description="MOSC" evidence="2">
    <location>
        <begin position="20"/>
        <end position="140"/>
    </location>
</feature>
<dbReference type="KEGG" id="mfy:HH212_08330"/>
<evidence type="ECO:0000313" key="4">
    <source>
        <dbReference type="Proteomes" id="UP000502415"/>
    </source>
</evidence>
<dbReference type="PROSITE" id="PS51340">
    <property type="entry name" value="MOSC"/>
    <property type="match status" value="1"/>
</dbReference>
<dbReference type="SUPFAM" id="SSF50800">
    <property type="entry name" value="PK beta-barrel domain-like"/>
    <property type="match status" value="1"/>
</dbReference>
<dbReference type="GO" id="GO:0003824">
    <property type="term" value="F:catalytic activity"/>
    <property type="evidence" value="ECO:0007669"/>
    <property type="project" value="InterPro"/>
</dbReference>
<dbReference type="Proteomes" id="UP000502415">
    <property type="component" value="Chromosome"/>
</dbReference>
<dbReference type="InterPro" id="IPR052716">
    <property type="entry name" value="MOSC_domain"/>
</dbReference>
<accession>A0A7Z2VVT3</accession>
<dbReference type="RefSeq" id="WP_169434980.1">
    <property type="nucleotide sequence ID" value="NZ_CP051685.1"/>
</dbReference>
<dbReference type="Pfam" id="PF03473">
    <property type="entry name" value="MOSC"/>
    <property type="match status" value="1"/>
</dbReference>